<keyword evidence="4 7" id="KW-1133">Transmembrane helix</keyword>
<feature type="domain" description="Polysaccharide chain length determinant N-terminal" evidence="8">
    <location>
        <begin position="12"/>
        <end position="101"/>
    </location>
</feature>
<keyword evidence="5 7" id="KW-0472">Membrane</keyword>
<name>A0A7V5PQC8_CALAY</name>
<sequence>MVEDFDQEVEQQISLSDYLRILYRGRWIIAISFIVVLAATVLYTLNADPVYEASSKVLIESNSGVQGSFFDVGYFGNQNTMVANQMEILKSRTLAERVVKRLDLSDVRDSLQIFQPNEDGEYLTFREMTKIIQDNMEVDHTRDTDVLTITYSAGSPFEAAYIANTIAEEFQLLNAESNKSEISELRKFIEDRLAIKANELRNSEERLREYQEREKVASLDEETNELVNRFAEASAMLEQAQVELQADLEMKKSLEEKLEERRLALPKDLSEISTPYLKSLQQQLAQLVAERTAYITALQAEARNQNTQFFQDAVKQYDEKINALKKKIEEEAGKITKSNMVTDPLELSQEMVHQLLTLDGEIKATTAKISTLQDVVAEYSQKLESLPEKILDLARLERRRKVDEQTY</sequence>
<organism evidence="9">
    <name type="scientific">Caldithrix abyssi</name>
    <dbReference type="NCBI Taxonomy" id="187145"/>
    <lineage>
        <taxon>Bacteria</taxon>
        <taxon>Pseudomonadati</taxon>
        <taxon>Calditrichota</taxon>
        <taxon>Calditrichia</taxon>
        <taxon>Calditrichales</taxon>
        <taxon>Calditrichaceae</taxon>
        <taxon>Caldithrix</taxon>
    </lineage>
</organism>
<comment type="subcellular location">
    <subcellularLocation>
        <location evidence="1">Cell membrane</location>
        <topology evidence="1">Multi-pass membrane protein</topology>
    </subcellularLocation>
</comment>
<feature type="coiled-coil region" evidence="6">
    <location>
        <begin position="186"/>
        <end position="334"/>
    </location>
</feature>
<dbReference type="InterPro" id="IPR050445">
    <property type="entry name" value="Bact_polysacc_biosynth/exp"/>
</dbReference>
<dbReference type="InterPro" id="IPR003856">
    <property type="entry name" value="LPS_length_determ_N"/>
</dbReference>
<keyword evidence="3 7" id="KW-0812">Transmembrane</keyword>
<evidence type="ECO:0000313" key="9">
    <source>
        <dbReference type="EMBL" id="HHJ53281.1"/>
    </source>
</evidence>
<protein>
    <recommendedName>
        <fullName evidence="8">Polysaccharide chain length determinant N-terminal domain-containing protein</fullName>
    </recommendedName>
</protein>
<dbReference type="Pfam" id="PF02706">
    <property type="entry name" value="Wzz"/>
    <property type="match status" value="1"/>
</dbReference>
<evidence type="ECO:0000256" key="4">
    <source>
        <dbReference type="ARBA" id="ARBA00022989"/>
    </source>
</evidence>
<dbReference type="Proteomes" id="UP000886124">
    <property type="component" value="Unassembled WGS sequence"/>
</dbReference>
<proteinExistence type="predicted"/>
<keyword evidence="6" id="KW-0175">Coiled coil</keyword>
<feature type="non-terminal residue" evidence="9">
    <location>
        <position position="407"/>
    </location>
</feature>
<dbReference type="EMBL" id="DROD01000562">
    <property type="protein sequence ID" value="HHJ53281.1"/>
    <property type="molecule type" value="Genomic_DNA"/>
</dbReference>
<evidence type="ECO:0000256" key="5">
    <source>
        <dbReference type="ARBA" id="ARBA00023136"/>
    </source>
</evidence>
<dbReference type="PANTHER" id="PTHR32309">
    <property type="entry name" value="TYROSINE-PROTEIN KINASE"/>
    <property type="match status" value="1"/>
</dbReference>
<dbReference type="GO" id="GO:0004713">
    <property type="term" value="F:protein tyrosine kinase activity"/>
    <property type="evidence" value="ECO:0007669"/>
    <property type="project" value="TreeGrafter"/>
</dbReference>
<dbReference type="PANTHER" id="PTHR32309:SF13">
    <property type="entry name" value="FERRIC ENTEROBACTIN TRANSPORT PROTEIN FEPE"/>
    <property type="match status" value="1"/>
</dbReference>
<evidence type="ECO:0000256" key="1">
    <source>
        <dbReference type="ARBA" id="ARBA00004651"/>
    </source>
</evidence>
<keyword evidence="2" id="KW-1003">Cell membrane</keyword>
<evidence type="ECO:0000256" key="7">
    <source>
        <dbReference type="SAM" id="Phobius"/>
    </source>
</evidence>
<dbReference type="AlphaFoldDB" id="A0A7V5PQC8"/>
<evidence type="ECO:0000256" key="6">
    <source>
        <dbReference type="SAM" id="Coils"/>
    </source>
</evidence>
<reference evidence="9" key="1">
    <citation type="journal article" date="2020" name="mSystems">
        <title>Genome- and Community-Level Interaction Insights into Carbon Utilization and Element Cycling Functions of Hydrothermarchaeota in Hydrothermal Sediment.</title>
        <authorList>
            <person name="Zhou Z."/>
            <person name="Liu Y."/>
            <person name="Xu W."/>
            <person name="Pan J."/>
            <person name="Luo Z.H."/>
            <person name="Li M."/>
        </authorList>
    </citation>
    <scope>NUCLEOTIDE SEQUENCE [LARGE SCALE GENOMIC DNA]</scope>
    <source>
        <strain evidence="9">HyVt-527</strain>
    </source>
</reference>
<comment type="caution">
    <text evidence="9">The sequence shown here is derived from an EMBL/GenBank/DDBJ whole genome shotgun (WGS) entry which is preliminary data.</text>
</comment>
<dbReference type="GO" id="GO:0005886">
    <property type="term" value="C:plasma membrane"/>
    <property type="evidence" value="ECO:0007669"/>
    <property type="project" value="UniProtKB-SubCell"/>
</dbReference>
<evidence type="ECO:0000256" key="2">
    <source>
        <dbReference type="ARBA" id="ARBA00022475"/>
    </source>
</evidence>
<evidence type="ECO:0000259" key="8">
    <source>
        <dbReference type="Pfam" id="PF02706"/>
    </source>
</evidence>
<evidence type="ECO:0000256" key="3">
    <source>
        <dbReference type="ARBA" id="ARBA00022692"/>
    </source>
</evidence>
<feature type="transmembrane region" description="Helical" evidence="7">
    <location>
        <begin position="27"/>
        <end position="45"/>
    </location>
</feature>
<accession>A0A7V5PQC8</accession>
<gene>
    <name evidence="9" type="ORF">ENJ89_08825</name>
</gene>